<feature type="region of interest" description="Disordered" evidence="2">
    <location>
        <begin position="1335"/>
        <end position="1376"/>
    </location>
</feature>
<sequence>MRRLADDFTGPGEGLRDLAELMRRVAAAPAHLPAEAPAREPAEVGEGDLSTPLLIAAGPPGRDIIGVSRESQEDPPGVMRGGVARKVRAAGARARAWTPSVLLATLSAGAFAPLLTSGLAAPALAAAGVNVLAAIGGNMLTDVMKNGVTNLRNRGGQPSREEVEDELEERFHEVLESGGEEAERLRAEMGRLLREFGLVGAAIEAAVESADRDLQTALADGLAGLGAEFAEFGFVLTEVGSQLRLIREGVDQQRADLRVTVGLQYQQATDTRLLLERLAVIERRTRTDAAPREPSAPRWTDASPYKGLATYGESDAEVFSGREVVTAQLVSTLSERLSGPGLVVVTGASGAGKSSLLRAGLFPAIARGDLSEPAAHWPRHVLTLPAPSPLSVLATLLASLSGLAAPAVLDALRRRPHDASLLVRQAVDHDARRKGLSAEAAAGSRLILAVDQFEEIFAAGQEEQAAFIAALHAAGTVPEGAAGIPAAMVVVAVRGDMIDRCAGHQELVGALRSAFVLGTMTEAELRAAINVPAEVAGLEIEAGLADTILGELRSSAGGFDAGVLPLLSQTMLTVWEHREGLSLTRHGYARTGGVTHAVATSAEVAYSRLDTARQEEARQVFQRLTGVSSEVKLTRRKVGRAELEEAEVLEVFARSRLIVVDADSVQIAHDALLQHWPRLRGWLEADLTGHALRSQLADDADDWVRNKRAPSYLYRGERLAAVLHAEHRWRDDPLTGPARQFLDAGVREEARGRRRRRQTFAALSALLAVALVMGGVAVLQVRTAQQQRGATREQQLVALARRLVAKAEAALDSDARTALMINVAAHRIHPDVETAASLRRAVTTTAYAGQLIGVDSPVSSIAYSSDGRYLAAAFNSGAMMLWDVSDPLRPRRLGDPFVFLDFHSNVTVAFSAGDTRLVAASDTGALTIWDLADPAPPRRAGTPVKGVQYREGGAWFSPDASVLATSRKDKPALQLWDLRDPARIRPLGRPMRVLPGNADVDKLAFSPDGNLIAAAGSAHTEPVVLYDLRRRKEISRVSPKQSDIIGSLSFAADGRTLAVEGDFRGITLWNVSDPAHPRPAQDQLYAGMGAKAVFGPEGPVLATTGDRDTGLLLWDVSRIDYPYRTERLRAGQDDNEVAFAPRGGTLATGSEEGRITLWNLVRAGQPRAYGPPFVGHKERYKEIYAMAWSDDGSMLVTGGRDTTIALWRVGDRARPRLLAKLAGHIGEGVDAVAFSPEGKLLATGDGKGTVILWDLSVPERPRRLARSLSGRGDIIRSIVFSAGGRRVTVGGDSLVDVWDVGDPERPRHLVRTLEDSAGLVKAWRLRDGRVLAAVRGTGQPAGDGSVRPSVPPSPGADRIVSSPTPREPGSNTARLFDISDPARPRALGPWLTGLGNYLVGAELSPTGALLALSDRNGAVVLWDFTDETRPLRLGDPLVPHGTLSSVSVAFAPGADLMVTGGIDGDGYLWDLGNRILPRQVGASLDDNEDTVGHMAFSADGHTLATAGHRGDVVLWDLRPTYALPERLDETACLVTGGGLNREQWSRYVSALPYRDVCAR</sequence>
<evidence type="ECO:0000313" key="6">
    <source>
        <dbReference type="Proteomes" id="UP001612741"/>
    </source>
</evidence>
<feature type="repeat" description="WD" evidence="1">
    <location>
        <begin position="1137"/>
        <end position="1160"/>
    </location>
</feature>
<organism evidence="5 6">
    <name type="scientific">Nonomuraea typhae</name>
    <dbReference type="NCBI Taxonomy" id="2603600"/>
    <lineage>
        <taxon>Bacteria</taxon>
        <taxon>Bacillati</taxon>
        <taxon>Actinomycetota</taxon>
        <taxon>Actinomycetes</taxon>
        <taxon>Streptosporangiales</taxon>
        <taxon>Streptosporangiaceae</taxon>
        <taxon>Nonomuraea</taxon>
    </lineage>
</organism>
<dbReference type="PROSITE" id="PS50294">
    <property type="entry name" value="WD_REPEATS_REGION"/>
    <property type="match status" value="2"/>
</dbReference>
<proteinExistence type="predicted"/>
<dbReference type="PANTHER" id="PTHR19879:SF9">
    <property type="entry name" value="TRANSCRIPTION INITIATION FACTOR TFIID SUBUNIT 5"/>
    <property type="match status" value="1"/>
</dbReference>
<feature type="domain" description="Novel STAND NTPase 1" evidence="4">
    <location>
        <begin position="304"/>
        <end position="710"/>
    </location>
</feature>
<comment type="caution">
    <text evidence="5">The sequence shown here is derived from an EMBL/GenBank/DDBJ whole genome shotgun (WGS) entry which is preliminary data.</text>
</comment>
<gene>
    <name evidence="5" type="ORF">ACIBG2_43455</name>
</gene>
<dbReference type="Pfam" id="PF00400">
    <property type="entry name" value="WD40"/>
    <property type="match status" value="5"/>
</dbReference>
<keyword evidence="3" id="KW-0472">Membrane</keyword>
<reference evidence="5 6" key="1">
    <citation type="submission" date="2024-10" db="EMBL/GenBank/DDBJ databases">
        <title>The Natural Products Discovery Center: Release of the First 8490 Sequenced Strains for Exploring Actinobacteria Biosynthetic Diversity.</title>
        <authorList>
            <person name="Kalkreuter E."/>
            <person name="Kautsar S.A."/>
            <person name="Yang D."/>
            <person name="Bader C.D."/>
            <person name="Teijaro C.N."/>
            <person name="Fluegel L."/>
            <person name="Davis C.M."/>
            <person name="Simpson J.R."/>
            <person name="Lauterbach L."/>
            <person name="Steele A.D."/>
            <person name="Gui C."/>
            <person name="Meng S."/>
            <person name="Li G."/>
            <person name="Viehrig K."/>
            <person name="Ye F."/>
            <person name="Su P."/>
            <person name="Kiefer A.F."/>
            <person name="Nichols A."/>
            <person name="Cepeda A.J."/>
            <person name="Yan W."/>
            <person name="Fan B."/>
            <person name="Jiang Y."/>
            <person name="Adhikari A."/>
            <person name="Zheng C.-J."/>
            <person name="Schuster L."/>
            <person name="Cowan T.M."/>
            <person name="Smanski M.J."/>
            <person name="Chevrette M.G."/>
            <person name="De Carvalho L.P.S."/>
            <person name="Shen B."/>
        </authorList>
    </citation>
    <scope>NUCLEOTIDE SEQUENCE [LARGE SCALE GENOMIC DNA]</scope>
    <source>
        <strain evidence="5 6">NPDC050545</strain>
    </source>
</reference>
<keyword evidence="3" id="KW-0812">Transmembrane</keyword>
<accession>A0ABW7ZA26</accession>
<dbReference type="PANTHER" id="PTHR19879">
    <property type="entry name" value="TRANSCRIPTION INITIATION FACTOR TFIID"/>
    <property type="match status" value="1"/>
</dbReference>
<feature type="repeat" description="WD" evidence="1">
    <location>
        <begin position="1447"/>
        <end position="1471"/>
    </location>
</feature>
<dbReference type="InterPro" id="IPR015943">
    <property type="entry name" value="WD40/YVTN_repeat-like_dom_sf"/>
</dbReference>
<keyword evidence="6" id="KW-1185">Reference proteome</keyword>
<dbReference type="Proteomes" id="UP001612741">
    <property type="component" value="Unassembled WGS sequence"/>
</dbReference>
<keyword evidence="3" id="KW-1133">Transmembrane helix</keyword>
<dbReference type="Pfam" id="PF20703">
    <property type="entry name" value="nSTAND1"/>
    <property type="match status" value="1"/>
</dbReference>
<feature type="repeat" description="WD" evidence="1">
    <location>
        <begin position="1484"/>
        <end position="1518"/>
    </location>
</feature>
<feature type="repeat" description="WD" evidence="1">
    <location>
        <begin position="1229"/>
        <end position="1263"/>
    </location>
</feature>
<dbReference type="SUPFAM" id="SSF52540">
    <property type="entry name" value="P-loop containing nucleoside triphosphate hydrolases"/>
    <property type="match status" value="1"/>
</dbReference>
<keyword evidence="1" id="KW-0853">WD repeat</keyword>
<dbReference type="InterPro" id="IPR049052">
    <property type="entry name" value="nSTAND1"/>
</dbReference>
<feature type="repeat" description="WD" evidence="1">
    <location>
        <begin position="851"/>
        <end position="885"/>
    </location>
</feature>
<dbReference type="InterPro" id="IPR001680">
    <property type="entry name" value="WD40_rpt"/>
</dbReference>
<feature type="transmembrane region" description="Helical" evidence="3">
    <location>
        <begin position="760"/>
        <end position="779"/>
    </location>
</feature>
<evidence type="ECO:0000313" key="5">
    <source>
        <dbReference type="EMBL" id="MFI6504303.1"/>
    </source>
</evidence>
<dbReference type="SMART" id="SM00320">
    <property type="entry name" value="WD40"/>
    <property type="match status" value="11"/>
</dbReference>
<dbReference type="RefSeq" id="WP_397090054.1">
    <property type="nucleotide sequence ID" value="NZ_JBITGY010000014.1"/>
</dbReference>
<feature type="repeat" description="WD" evidence="1">
    <location>
        <begin position="1176"/>
        <end position="1209"/>
    </location>
</feature>
<feature type="compositionally biased region" description="Polar residues" evidence="2">
    <location>
        <begin position="1361"/>
        <end position="1373"/>
    </location>
</feature>
<dbReference type="Gene3D" id="2.130.10.10">
    <property type="entry name" value="YVTN repeat-like/Quinoprotein amine dehydrogenase"/>
    <property type="match status" value="5"/>
</dbReference>
<dbReference type="EMBL" id="JBITGY010000014">
    <property type="protein sequence ID" value="MFI6504303.1"/>
    <property type="molecule type" value="Genomic_DNA"/>
</dbReference>
<dbReference type="PROSITE" id="PS50082">
    <property type="entry name" value="WD_REPEATS_2"/>
    <property type="match status" value="6"/>
</dbReference>
<protein>
    <recommendedName>
        <fullName evidence="4">Novel STAND NTPase 1 domain-containing protein</fullName>
    </recommendedName>
</protein>
<name>A0ABW7ZA26_9ACTN</name>
<dbReference type="InterPro" id="IPR027417">
    <property type="entry name" value="P-loop_NTPase"/>
</dbReference>
<dbReference type="InterPro" id="IPR036322">
    <property type="entry name" value="WD40_repeat_dom_sf"/>
</dbReference>
<evidence type="ECO:0000256" key="2">
    <source>
        <dbReference type="SAM" id="MobiDB-lite"/>
    </source>
</evidence>
<evidence type="ECO:0000256" key="3">
    <source>
        <dbReference type="SAM" id="Phobius"/>
    </source>
</evidence>
<evidence type="ECO:0000259" key="4">
    <source>
        <dbReference type="Pfam" id="PF20703"/>
    </source>
</evidence>
<evidence type="ECO:0000256" key="1">
    <source>
        <dbReference type="PROSITE-ProRule" id="PRU00221"/>
    </source>
</evidence>
<dbReference type="SUPFAM" id="SSF50978">
    <property type="entry name" value="WD40 repeat-like"/>
    <property type="match status" value="2"/>
</dbReference>